<dbReference type="SUPFAM" id="SSF57850">
    <property type="entry name" value="RING/U-box"/>
    <property type="match status" value="1"/>
</dbReference>
<dbReference type="OrthoDB" id="111250at2759"/>
<dbReference type="EMBL" id="CAJNOJ010000332">
    <property type="protein sequence ID" value="CAF1403616.1"/>
    <property type="molecule type" value="Genomic_DNA"/>
</dbReference>
<dbReference type="PANTHER" id="PTHR24104:SF25">
    <property type="entry name" value="PROTEIN LIN-41"/>
    <property type="match status" value="1"/>
</dbReference>
<dbReference type="Proteomes" id="UP000663852">
    <property type="component" value="Unassembled WGS sequence"/>
</dbReference>
<dbReference type="Pfam" id="PF01436">
    <property type="entry name" value="NHL"/>
    <property type="match status" value="1"/>
</dbReference>
<dbReference type="InterPro" id="IPR041105">
    <property type="entry name" value="TDP-43_N"/>
</dbReference>
<dbReference type="InterPro" id="IPR001841">
    <property type="entry name" value="Znf_RING"/>
</dbReference>
<dbReference type="InterPro" id="IPR011042">
    <property type="entry name" value="6-blade_b-propeller_TolB-like"/>
</dbReference>
<evidence type="ECO:0000313" key="8">
    <source>
        <dbReference type="EMBL" id="CAF1403616.1"/>
    </source>
</evidence>
<comment type="caution">
    <text evidence="8">The sequence shown here is derived from an EMBL/GenBank/DDBJ whole genome shotgun (WGS) entry which is preliminary data.</text>
</comment>
<dbReference type="InterPro" id="IPR027370">
    <property type="entry name" value="Znf-RING_euk"/>
</dbReference>
<feature type="repeat" description="NHL" evidence="6">
    <location>
        <begin position="502"/>
        <end position="541"/>
    </location>
</feature>
<dbReference type="InterPro" id="IPR013083">
    <property type="entry name" value="Znf_RING/FYVE/PHD"/>
</dbReference>
<evidence type="ECO:0000256" key="2">
    <source>
        <dbReference type="ARBA" id="ARBA00022737"/>
    </source>
</evidence>
<dbReference type="PROSITE" id="PS00518">
    <property type="entry name" value="ZF_RING_1"/>
    <property type="match status" value="1"/>
</dbReference>
<dbReference type="SMART" id="SM00184">
    <property type="entry name" value="RING"/>
    <property type="match status" value="1"/>
</dbReference>
<evidence type="ECO:0000256" key="4">
    <source>
        <dbReference type="ARBA" id="ARBA00022833"/>
    </source>
</evidence>
<dbReference type="InterPro" id="IPR001258">
    <property type="entry name" value="NHL_repeat"/>
</dbReference>
<sequence length="996" mass="113053">MSDVTNNSSTSVSTVISTQNSKPILQLVTCPICLEIFREPLQLPCQHTFCKSCLGRITEDRWGRCPVCRGCYRVPFAGIGSLEVNRTIVNLLESLSHTELRPMLQAKCALCKLDDTITVCEHCREAICYKCRCEHYDEFCKYICLKLNETQQETEKLIAKEVESIKIHEENVRQSNEIIRTIREKVNGLISTIKQEENKLIQNAQEYHNSEHKLINEKSLRLQNLTDIKAFCSTSQAKLRSKKETDEEAIDIRKNCEDSVVTINDLQNQILVVRTPHRRISFYNQDISFDAISLGFLEITRELEPIQSNLQLPSMKSLCTKQQIPLEKNESPIIKLYNGNRCYSPFESYKRTPRIIGRRGTGQTEFLHPSSLAYSKQEQLIYVCDIYNNRLVTYDINGTFQHVYKAISEGTDERYFHNPYAIHIDSKQRLYLIDQSERRIKVFNRDLKLLRLVGQYGHDNVEQYSAPSDLCTNEQNFIFVCDAGSHRIMKYNEQGQFLFAWGGLGNENGKLKCPACICMLNGDRLAVSDWGNDRIQVFSSSGEHLLCIGQRGKRLGEFSRPLGLAYDDITEKLYVCDEGNNRVTIFNHDFSTKELLHSKIGFNGPYDILICKNNRLSYSPFSCLIPPTSSRSVIVDQLFPVDPLFFFSNKCCSSSALRHPVMAMGGFVDVCEEDAVDDPKGVPLDSQHSVSKEALNAYFPGALALKYKRQESGKWLFVPLENGRFYFDDSILVESNVYVVHRVKSGGTETTAVDQDRHTPPMQAKRTFFAYAQLFLGEESVGIPGTGIRPEVVGCRKYRKCLGPCQNLEIPTFFDIRTTSGRIHVPRDLGFIWPTYRNGFSASQIHLIRNWNKHAKWLPVEVICISGYTYTCKLLDVIINNNNNNNNRIGRTQVIMARSVPAGSSNVGSAHFPAVPCKLRAGNGQELIEYFLSNSGRNPAARNLSELAGIGENCAGTDSDFNGSSRQNDRPGEKTLCFFCRGFCWRFSLCGKFVTV</sequence>
<evidence type="ECO:0000256" key="1">
    <source>
        <dbReference type="ARBA" id="ARBA00022723"/>
    </source>
</evidence>
<evidence type="ECO:0000256" key="6">
    <source>
        <dbReference type="PROSITE-ProRule" id="PRU00504"/>
    </source>
</evidence>
<dbReference type="Pfam" id="PF18694">
    <property type="entry name" value="TDP-43_N"/>
    <property type="match status" value="1"/>
</dbReference>
<dbReference type="PROSITE" id="PS50089">
    <property type="entry name" value="ZF_RING_2"/>
    <property type="match status" value="1"/>
</dbReference>
<organism evidence="8 9">
    <name type="scientific">Adineta ricciae</name>
    <name type="common">Rotifer</name>
    <dbReference type="NCBI Taxonomy" id="249248"/>
    <lineage>
        <taxon>Eukaryota</taxon>
        <taxon>Metazoa</taxon>
        <taxon>Spiralia</taxon>
        <taxon>Gnathifera</taxon>
        <taxon>Rotifera</taxon>
        <taxon>Eurotatoria</taxon>
        <taxon>Bdelloidea</taxon>
        <taxon>Adinetida</taxon>
        <taxon>Adinetidae</taxon>
        <taxon>Adineta</taxon>
    </lineage>
</organism>
<dbReference type="InterPro" id="IPR050952">
    <property type="entry name" value="TRIM-NHL_E3_ligases"/>
</dbReference>
<dbReference type="GO" id="GO:0008270">
    <property type="term" value="F:zinc ion binding"/>
    <property type="evidence" value="ECO:0007669"/>
    <property type="project" value="UniProtKB-KW"/>
</dbReference>
<evidence type="ECO:0000259" key="7">
    <source>
        <dbReference type="PROSITE" id="PS50089"/>
    </source>
</evidence>
<dbReference type="InterPro" id="IPR017907">
    <property type="entry name" value="Znf_RING_CS"/>
</dbReference>
<feature type="repeat" description="NHL" evidence="6">
    <location>
        <begin position="545"/>
        <end position="589"/>
    </location>
</feature>
<keyword evidence="4" id="KW-0862">Zinc</keyword>
<evidence type="ECO:0000313" key="9">
    <source>
        <dbReference type="Proteomes" id="UP000663852"/>
    </source>
</evidence>
<keyword evidence="1" id="KW-0479">Metal-binding</keyword>
<dbReference type="GO" id="GO:0061630">
    <property type="term" value="F:ubiquitin protein ligase activity"/>
    <property type="evidence" value="ECO:0007669"/>
    <property type="project" value="TreeGrafter"/>
</dbReference>
<evidence type="ECO:0000256" key="3">
    <source>
        <dbReference type="ARBA" id="ARBA00022771"/>
    </source>
</evidence>
<protein>
    <recommendedName>
        <fullName evidence="7">RING-type domain-containing protein</fullName>
    </recommendedName>
</protein>
<dbReference type="PROSITE" id="PS51125">
    <property type="entry name" value="NHL"/>
    <property type="match status" value="2"/>
</dbReference>
<keyword evidence="2" id="KW-0677">Repeat</keyword>
<accession>A0A815L8H3</accession>
<proteinExistence type="predicted"/>
<dbReference type="PANTHER" id="PTHR24104">
    <property type="entry name" value="E3 UBIQUITIN-PROTEIN LIGASE NHLRC1-RELATED"/>
    <property type="match status" value="1"/>
</dbReference>
<dbReference type="SUPFAM" id="SSF101898">
    <property type="entry name" value="NHL repeat"/>
    <property type="match status" value="1"/>
</dbReference>
<gene>
    <name evidence="8" type="ORF">EDS130_LOCUS36188</name>
</gene>
<dbReference type="Pfam" id="PF13445">
    <property type="entry name" value="zf-RING_UBOX"/>
    <property type="match status" value="1"/>
</dbReference>
<keyword evidence="3 5" id="KW-0863">Zinc-finger</keyword>
<dbReference type="Gene3D" id="2.120.10.30">
    <property type="entry name" value="TolB, C-terminal domain"/>
    <property type="match status" value="2"/>
</dbReference>
<name>A0A815L8H3_ADIRI</name>
<reference evidence="8" key="1">
    <citation type="submission" date="2021-02" db="EMBL/GenBank/DDBJ databases">
        <authorList>
            <person name="Nowell W R."/>
        </authorList>
    </citation>
    <scope>NUCLEOTIDE SEQUENCE</scope>
</reference>
<dbReference type="AlphaFoldDB" id="A0A815L8H3"/>
<dbReference type="Gene3D" id="3.30.40.10">
    <property type="entry name" value="Zinc/RING finger domain, C3HC4 (zinc finger)"/>
    <property type="match status" value="1"/>
</dbReference>
<evidence type="ECO:0000256" key="5">
    <source>
        <dbReference type="PROSITE-ProRule" id="PRU00175"/>
    </source>
</evidence>
<feature type="domain" description="RING-type" evidence="7">
    <location>
        <begin position="30"/>
        <end position="69"/>
    </location>
</feature>
<dbReference type="GO" id="GO:0043161">
    <property type="term" value="P:proteasome-mediated ubiquitin-dependent protein catabolic process"/>
    <property type="evidence" value="ECO:0007669"/>
    <property type="project" value="TreeGrafter"/>
</dbReference>
<dbReference type="GO" id="GO:0000209">
    <property type="term" value="P:protein polyubiquitination"/>
    <property type="evidence" value="ECO:0007669"/>
    <property type="project" value="TreeGrafter"/>
</dbReference>
<dbReference type="CDD" id="cd05819">
    <property type="entry name" value="NHL"/>
    <property type="match status" value="1"/>
</dbReference>